<dbReference type="GO" id="GO:0006298">
    <property type="term" value="P:mismatch repair"/>
    <property type="evidence" value="ECO:0007669"/>
    <property type="project" value="TreeGrafter"/>
</dbReference>
<comment type="cofactor">
    <cofactor evidence="14 15">
        <name>Mn(2+)</name>
        <dbReference type="ChEBI" id="CHEBI:29035"/>
    </cofactor>
    <cofactor evidence="14 15">
        <name>Mg(2+)</name>
        <dbReference type="ChEBI" id="CHEBI:18420"/>
    </cofactor>
    <text evidence="14 15">Manganese or magnesium. Binds 1 divalent metal ion per monomer in the absence of substrate. May bind a second metal ion after substrate binding.</text>
</comment>
<dbReference type="HAMAP" id="MF_00052_B">
    <property type="entry name" value="RNase_HII_B"/>
    <property type="match status" value="1"/>
</dbReference>
<reference evidence="18 19" key="1">
    <citation type="submission" date="2019-03" db="EMBL/GenBank/DDBJ databases">
        <title>Genomic Encyclopedia of Type Strains, Phase IV (KMG-IV): sequencing the most valuable type-strain genomes for metagenomic binning, comparative biology and taxonomic classification.</title>
        <authorList>
            <person name="Goeker M."/>
        </authorList>
    </citation>
    <scope>NUCLEOTIDE SEQUENCE [LARGE SCALE GENOMIC DNA]</scope>
    <source>
        <strain evidence="18 19">DSM 11901</strain>
    </source>
</reference>
<keyword evidence="12 14" id="KW-0378">Hydrolase</keyword>
<comment type="similarity">
    <text evidence="5 14 16">Belongs to the RNase HII family.</text>
</comment>
<comment type="function">
    <text evidence="3 14 16">Endonuclease that specifically degrades the RNA of RNA-DNA hybrids.</text>
</comment>
<sequence>MPSPKSSKRAERVQVAVVPPLAAEQQLDLLCPVSPMGLLAGVDEAGRGPLAGPVVAAAVILDELNPIAGLADSKKLSARQRERLFDEIRAKALCCSIALASVEEIDQLNILHATMLAMRRAVEGLRLKPSLVQVDGNRVPPLAVPAQAIVQGDAKVQAISAASILAKVHRDRLCDELHQAFPQYGFDGHKGYPTADHIAALRQHGATPHHRRSFGPVKVVLGLVPDPSLPVPAVRR</sequence>
<keyword evidence="9 14" id="KW-0540">Nuclease</keyword>
<feature type="domain" description="RNase H type-2" evidence="17">
    <location>
        <begin position="37"/>
        <end position="226"/>
    </location>
</feature>
<dbReference type="InterPro" id="IPR012337">
    <property type="entry name" value="RNaseH-like_sf"/>
</dbReference>
<evidence type="ECO:0000256" key="7">
    <source>
        <dbReference type="ARBA" id="ARBA00019179"/>
    </source>
</evidence>
<keyword evidence="11 14" id="KW-0255">Endonuclease</keyword>
<feature type="binding site" evidence="14 15">
    <location>
        <position position="44"/>
    </location>
    <ligand>
        <name>a divalent metal cation</name>
        <dbReference type="ChEBI" id="CHEBI:60240"/>
    </ligand>
</feature>
<proteinExistence type="inferred from homology"/>
<keyword evidence="13 14" id="KW-0464">Manganese</keyword>
<dbReference type="CDD" id="cd07182">
    <property type="entry name" value="RNase_HII_bacteria_HII_like"/>
    <property type="match status" value="1"/>
</dbReference>
<dbReference type="GO" id="GO:0004523">
    <property type="term" value="F:RNA-DNA hybrid ribonuclease activity"/>
    <property type="evidence" value="ECO:0007669"/>
    <property type="project" value="UniProtKB-UniRule"/>
</dbReference>
<dbReference type="OrthoDB" id="9803420at2"/>
<evidence type="ECO:0000256" key="14">
    <source>
        <dbReference type="HAMAP-Rule" id="MF_00052"/>
    </source>
</evidence>
<dbReference type="InterPro" id="IPR001352">
    <property type="entry name" value="RNase_HII/HIII"/>
</dbReference>
<evidence type="ECO:0000256" key="6">
    <source>
        <dbReference type="ARBA" id="ARBA00012180"/>
    </source>
</evidence>
<dbReference type="NCBIfam" id="NF000594">
    <property type="entry name" value="PRK00015.1-1"/>
    <property type="match status" value="1"/>
</dbReference>
<dbReference type="Proteomes" id="UP000294593">
    <property type="component" value="Unassembled WGS sequence"/>
</dbReference>
<comment type="cofactor">
    <cofactor evidence="2">
        <name>Mg(2+)</name>
        <dbReference type="ChEBI" id="CHEBI:18420"/>
    </cofactor>
</comment>
<evidence type="ECO:0000256" key="3">
    <source>
        <dbReference type="ARBA" id="ARBA00004065"/>
    </source>
</evidence>
<evidence type="ECO:0000256" key="8">
    <source>
        <dbReference type="ARBA" id="ARBA00022490"/>
    </source>
</evidence>
<dbReference type="GO" id="GO:0043137">
    <property type="term" value="P:DNA replication, removal of RNA primer"/>
    <property type="evidence" value="ECO:0007669"/>
    <property type="project" value="TreeGrafter"/>
</dbReference>
<feature type="binding site" evidence="14 15">
    <location>
        <position position="135"/>
    </location>
    <ligand>
        <name>a divalent metal cation</name>
        <dbReference type="ChEBI" id="CHEBI:60240"/>
    </ligand>
</feature>
<gene>
    <name evidence="14" type="primary">rnhB</name>
    <name evidence="18" type="ORF">EV672_103180</name>
</gene>
<dbReference type="NCBIfam" id="NF000596">
    <property type="entry name" value="PRK00015.1-4"/>
    <property type="match status" value="1"/>
</dbReference>
<dbReference type="GO" id="GO:0005737">
    <property type="term" value="C:cytoplasm"/>
    <property type="evidence" value="ECO:0007669"/>
    <property type="project" value="UniProtKB-SubCell"/>
</dbReference>
<dbReference type="SUPFAM" id="SSF53098">
    <property type="entry name" value="Ribonuclease H-like"/>
    <property type="match status" value="1"/>
</dbReference>
<keyword evidence="19" id="KW-1185">Reference proteome</keyword>
<dbReference type="Pfam" id="PF01351">
    <property type="entry name" value="RNase_HII"/>
    <property type="match status" value="1"/>
</dbReference>
<dbReference type="FunFam" id="3.30.420.10:FF:000006">
    <property type="entry name" value="Ribonuclease HII"/>
    <property type="match status" value="1"/>
</dbReference>
<evidence type="ECO:0000256" key="13">
    <source>
        <dbReference type="ARBA" id="ARBA00023211"/>
    </source>
</evidence>
<evidence type="ECO:0000256" key="9">
    <source>
        <dbReference type="ARBA" id="ARBA00022722"/>
    </source>
</evidence>
<accession>A0A4R6RE89</accession>
<dbReference type="GO" id="GO:0032299">
    <property type="term" value="C:ribonuclease H2 complex"/>
    <property type="evidence" value="ECO:0007669"/>
    <property type="project" value="TreeGrafter"/>
</dbReference>
<evidence type="ECO:0000256" key="5">
    <source>
        <dbReference type="ARBA" id="ARBA00007383"/>
    </source>
</evidence>
<evidence type="ECO:0000256" key="1">
    <source>
        <dbReference type="ARBA" id="ARBA00000077"/>
    </source>
</evidence>
<evidence type="ECO:0000259" key="17">
    <source>
        <dbReference type="PROSITE" id="PS51975"/>
    </source>
</evidence>
<dbReference type="PANTHER" id="PTHR10954:SF18">
    <property type="entry name" value="RIBONUCLEASE HII"/>
    <property type="match status" value="1"/>
</dbReference>
<dbReference type="EC" id="3.1.26.4" evidence="6 14"/>
<protein>
    <recommendedName>
        <fullName evidence="7 14">Ribonuclease HII</fullName>
        <shortName evidence="14">RNase HII</shortName>
        <ecNumber evidence="6 14">3.1.26.4</ecNumber>
    </recommendedName>
</protein>
<name>A0A4R6RE89_9BURK</name>
<dbReference type="EMBL" id="SNXW01000003">
    <property type="protein sequence ID" value="TDP84611.1"/>
    <property type="molecule type" value="Genomic_DNA"/>
</dbReference>
<feature type="binding site" evidence="14 15">
    <location>
        <position position="43"/>
    </location>
    <ligand>
        <name>a divalent metal cation</name>
        <dbReference type="ChEBI" id="CHEBI:60240"/>
    </ligand>
</feature>
<dbReference type="NCBIfam" id="NF000595">
    <property type="entry name" value="PRK00015.1-3"/>
    <property type="match status" value="1"/>
</dbReference>
<dbReference type="AlphaFoldDB" id="A0A4R6RE89"/>
<dbReference type="GO" id="GO:0003723">
    <property type="term" value="F:RNA binding"/>
    <property type="evidence" value="ECO:0007669"/>
    <property type="project" value="UniProtKB-UniRule"/>
</dbReference>
<dbReference type="InterPro" id="IPR022898">
    <property type="entry name" value="RNase_HII"/>
</dbReference>
<dbReference type="PROSITE" id="PS51975">
    <property type="entry name" value="RNASE_H_2"/>
    <property type="match status" value="1"/>
</dbReference>
<evidence type="ECO:0000256" key="10">
    <source>
        <dbReference type="ARBA" id="ARBA00022723"/>
    </source>
</evidence>
<dbReference type="Gene3D" id="3.30.420.10">
    <property type="entry name" value="Ribonuclease H-like superfamily/Ribonuclease H"/>
    <property type="match status" value="1"/>
</dbReference>
<evidence type="ECO:0000256" key="15">
    <source>
        <dbReference type="PROSITE-ProRule" id="PRU01319"/>
    </source>
</evidence>
<evidence type="ECO:0000256" key="2">
    <source>
        <dbReference type="ARBA" id="ARBA00001946"/>
    </source>
</evidence>
<comment type="catalytic activity">
    <reaction evidence="1 14 15 16">
        <text>Endonucleolytic cleavage to 5'-phosphomonoester.</text>
        <dbReference type="EC" id="3.1.26.4"/>
    </reaction>
</comment>
<dbReference type="InterPro" id="IPR024567">
    <property type="entry name" value="RNase_HII/HIII_dom"/>
</dbReference>
<dbReference type="InterPro" id="IPR036397">
    <property type="entry name" value="RNaseH_sf"/>
</dbReference>
<evidence type="ECO:0000256" key="12">
    <source>
        <dbReference type="ARBA" id="ARBA00022801"/>
    </source>
</evidence>
<dbReference type="PANTHER" id="PTHR10954">
    <property type="entry name" value="RIBONUCLEASE H2 SUBUNIT A"/>
    <property type="match status" value="1"/>
</dbReference>
<evidence type="ECO:0000313" key="19">
    <source>
        <dbReference type="Proteomes" id="UP000294593"/>
    </source>
</evidence>
<dbReference type="GO" id="GO:0030145">
    <property type="term" value="F:manganese ion binding"/>
    <property type="evidence" value="ECO:0007669"/>
    <property type="project" value="UniProtKB-UniRule"/>
</dbReference>
<keyword evidence="10 14" id="KW-0479">Metal-binding</keyword>
<evidence type="ECO:0000256" key="16">
    <source>
        <dbReference type="RuleBase" id="RU003515"/>
    </source>
</evidence>
<keyword evidence="8 14" id="KW-0963">Cytoplasm</keyword>
<comment type="caution">
    <text evidence="18">The sequence shown here is derived from an EMBL/GenBank/DDBJ whole genome shotgun (WGS) entry which is preliminary data.</text>
</comment>
<evidence type="ECO:0000256" key="4">
    <source>
        <dbReference type="ARBA" id="ARBA00004496"/>
    </source>
</evidence>
<evidence type="ECO:0000256" key="11">
    <source>
        <dbReference type="ARBA" id="ARBA00022759"/>
    </source>
</evidence>
<comment type="subcellular location">
    <subcellularLocation>
        <location evidence="4 14">Cytoplasm</location>
    </subcellularLocation>
</comment>
<organism evidence="18 19">
    <name type="scientific">Aquabacterium commune</name>
    <dbReference type="NCBI Taxonomy" id="70586"/>
    <lineage>
        <taxon>Bacteria</taxon>
        <taxon>Pseudomonadati</taxon>
        <taxon>Pseudomonadota</taxon>
        <taxon>Betaproteobacteria</taxon>
        <taxon>Burkholderiales</taxon>
        <taxon>Aquabacterium</taxon>
    </lineage>
</organism>
<evidence type="ECO:0000313" key="18">
    <source>
        <dbReference type="EMBL" id="TDP84611.1"/>
    </source>
</evidence>